<keyword evidence="7" id="KW-0851">Voltage-gated channel</keyword>
<keyword evidence="3" id="KW-0109">Calcium transport</keyword>
<evidence type="ECO:0000256" key="5">
    <source>
        <dbReference type="ARBA" id="ARBA00022692"/>
    </source>
</evidence>
<keyword evidence="8 13" id="KW-1133">Transmembrane helix</keyword>
<reference evidence="15 16" key="1">
    <citation type="submission" date="2016-02" db="EMBL/GenBank/DDBJ databases">
        <title>Genome analysis of coral dinoflagellate symbionts highlights evolutionary adaptations to a symbiotic lifestyle.</title>
        <authorList>
            <person name="Aranda M."/>
            <person name="Li Y."/>
            <person name="Liew Y.J."/>
            <person name="Baumgarten S."/>
            <person name="Simakov O."/>
            <person name="Wilson M."/>
            <person name="Piel J."/>
            <person name="Ashoor H."/>
            <person name="Bougouffa S."/>
            <person name="Bajic V.B."/>
            <person name="Ryu T."/>
            <person name="Ravasi T."/>
            <person name="Bayer T."/>
            <person name="Micklem G."/>
            <person name="Kim H."/>
            <person name="Bhak J."/>
            <person name="Lajeunesse T.C."/>
            <person name="Voolstra C.R."/>
        </authorList>
    </citation>
    <scope>NUCLEOTIDE SEQUENCE [LARGE SCALE GENOMIC DNA]</scope>
    <source>
        <strain evidence="15 16">CCMP2467</strain>
    </source>
</reference>
<dbReference type="PANTHER" id="PTHR45628">
    <property type="entry name" value="VOLTAGE-DEPENDENT CALCIUM CHANNEL TYPE A SUBUNIT ALPHA-1"/>
    <property type="match status" value="1"/>
</dbReference>
<dbReference type="GO" id="GO:0005891">
    <property type="term" value="C:voltage-gated calcium channel complex"/>
    <property type="evidence" value="ECO:0007669"/>
    <property type="project" value="TreeGrafter"/>
</dbReference>
<keyword evidence="5 13" id="KW-0812">Transmembrane</keyword>
<feature type="transmembrane region" description="Helical" evidence="13">
    <location>
        <begin position="604"/>
        <end position="623"/>
    </location>
</feature>
<dbReference type="InterPro" id="IPR050599">
    <property type="entry name" value="VDCC_alpha-1_subunit"/>
</dbReference>
<evidence type="ECO:0000256" key="3">
    <source>
        <dbReference type="ARBA" id="ARBA00022568"/>
    </source>
</evidence>
<sequence>MAIVTSILVEADEEDDGVKSPASFAGDMKALFRHRGSMEDVQWTKSGDIKVAGVLFLNVLWMALDLQIHGSMSGSAMGIGGTFLFDAEEYSDELIHAGDVVFAVIFAADVAARIMFVGRRFWHSWPNYIDLAVSVTSIVELSLYYSLEFPLNPVIFRLLRIGKLARAIRMVTMTSVLGSLQLLVKCLSASRPMLFWSFCLLTFVQFVAGLVVSALCFDFIKDPEINEDVRRDVFLYYGTFSRTTLSMFEIMFANWSPPCRVLVESVSEYFAIFFLVYRCILGFAVLNVVNAVFVQQTMKTASSDEELAFKQKEKALTPKVVASSLGSVFDHNFGPHRGFDFIKDPEINEDVRRDVFLYYGTFSRTTLSMLPGRYGKSQHKTRSMVKKLFQSMDASGDGNPPKRNYLGAYGYRKKEVAIIAEGSNSSISLDEFSKLVTSPKLKRPGCQKGAELSVFKLAYKKAWRQHGLRPGDALRIIGSKSGCTGSGEECTLKGCISSQSTSTASDSEGGKIGLQCTGEIHQLEYHDLMSLFEFLDNGDGEITPLSCIEDLRALGFAVAIADEDRFSITYVRFMSPDAAISSHCCYCDHDYEDNADKNDDHDELLLLLLLLLLPIFVLLRFIFAKVRATLVMMTTSPYARRHSIY</sequence>
<feature type="transmembrane region" description="Helical" evidence="13">
    <location>
        <begin position="167"/>
        <end position="187"/>
    </location>
</feature>
<dbReference type="Gene3D" id="1.20.120.350">
    <property type="entry name" value="Voltage-gated potassium channels. Chain C"/>
    <property type="match status" value="1"/>
</dbReference>
<evidence type="ECO:0000256" key="9">
    <source>
        <dbReference type="ARBA" id="ARBA00023065"/>
    </source>
</evidence>
<feature type="domain" description="Ion transport" evidence="14">
    <location>
        <begin position="56"/>
        <end position="295"/>
    </location>
</feature>
<feature type="transmembrane region" description="Helical" evidence="13">
    <location>
        <begin position="194"/>
        <end position="215"/>
    </location>
</feature>
<feature type="transmembrane region" description="Helical" evidence="13">
    <location>
        <begin position="235"/>
        <end position="257"/>
    </location>
</feature>
<dbReference type="SUPFAM" id="SSF81324">
    <property type="entry name" value="Voltage-gated potassium channels"/>
    <property type="match status" value="1"/>
</dbReference>
<dbReference type="GO" id="GO:0098703">
    <property type="term" value="P:calcium ion import across plasma membrane"/>
    <property type="evidence" value="ECO:0007669"/>
    <property type="project" value="TreeGrafter"/>
</dbReference>
<protein>
    <submittedName>
        <fullName evidence="15">Voltage-dependent T-type calcium channel subunit alpha-1G</fullName>
    </submittedName>
</protein>
<keyword evidence="16" id="KW-1185">Reference proteome</keyword>
<feature type="transmembrane region" description="Helical" evidence="13">
    <location>
        <begin position="269"/>
        <end position="293"/>
    </location>
</feature>
<feature type="transmembrane region" description="Helical" evidence="13">
    <location>
        <begin position="47"/>
        <end position="64"/>
    </location>
</feature>
<proteinExistence type="predicted"/>
<dbReference type="GO" id="GO:0008331">
    <property type="term" value="F:high voltage-gated calcium channel activity"/>
    <property type="evidence" value="ECO:0007669"/>
    <property type="project" value="TreeGrafter"/>
</dbReference>
<evidence type="ECO:0000256" key="4">
    <source>
        <dbReference type="ARBA" id="ARBA00022673"/>
    </source>
</evidence>
<dbReference type="Gene3D" id="1.10.287.70">
    <property type="match status" value="1"/>
</dbReference>
<keyword evidence="12" id="KW-0407">Ion channel</keyword>
<comment type="caution">
    <text evidence="15">The sequence shown here is derived from an EMBL/GenBank/DDBJ whole genome shotgun (WGS) entry which is preliminary data.</text>
</comment>
<organism evidence="15 16">
    <name type="scientific">Symbiodinium microadriaticum</name>
    <name type="common">Dinoflagellate</name>
    <name type="synonym">Zooxanthella microadriatica</name>
    <dbReference type="NCBI Taxonomy" id="2951"/>
    <lineage>
        <taxon>Eukaryota</taxon>
        <taxon>Sar</taxon>
        <taxon>Alveolata</taxon>
        <taxon>Dinophyceae</taxon>
        <taxon>Suessiales</taxon>
        <taxon>Symbiodiniaceae</taxon>
        <taxon>Symbiodinium</taxon>
    </lineage>
</organism>
<evidence type="ECO:0000256" key="7">
    <source>
        <dbReference type="ARBA" id="ARBA00022882"/>
    </source>
</evidence>
<keyword evidence="9" id="KW-0406">Ion transport</keyword>
<evidence type="ECO:0000313" key="15">
    <source>
        <dbReference type="EMBL" id="OLQ00535.1"/>
    </source>
</evidence>
<gene>
    <name evidence="15" type="primary">Cacna1g</name>
    <name evidence="15" type="ORF">AK812_SmicGene16815</name>
</gene>
<dbReference type="OrthoDB" id="429183at2759"/>
<keyword evidence="6" id="KW-0106">Calcium</keyword>
<dbReference type="Pfam" id="PF00520">
    <property type="entry name" value="Ion_trans"/>
    <property type="match status" value="1"/>
</dbReference>
<keyword evidence="2" id="KW-0813">Transport</keyword>
<dbReference type="AlphaFoldDB" id="A0A1Q9DZD0"/>
<dbReference type="EMBL" id="LSRX01000324">
    <property type="protein sequence ID" value="OLQ00535.1"/>
    <property type="molecule type" value="Genomic_DNA"/>
</dbReference>
<dbReference type="Proteomes" id="UP000186817">
    <property type="component" value="Unassembled WGS sequence"/>
</dbReference>
<feature type="transmembrane region" description="Helical" evidence="13">
    <location>
        <begin position="94"/>
        <end position="116"/>
    </location>
</feature>
<evidence type="ECO:0000256" key="8">
    <source>
        <dbReference type="ARBA" id="ARBA00022989"/>
    </source>
</evidence>
<evidence type="ECO:0000256" key="12">
    <source>
        <dbReference type="ARBA" id="ARBA00023303"/>
    </source>
</evidence>
<evidence type="ECO:0000256" key="10">
    <source>
        <dbReference type="ARBA" id="ARBA00023136"/>
    </source>
</evidence>
<dbReference type="InterPro" id="IPR027359">
    <property type="entry name" value="Volt_channel_dom_sf"/>
</dbReference>
<comment type="subcellular location">
    <subcellularLocation>
        <location evidence="1">Membrane</location>
        <topology evidence="1">Multi-pass membrane protein</topology>
    </subcellularLocation>
</comment>
<keyword evidence="10 13" id="KW-0472">Membrane</keyword>
<evidence type="ECO:0000256" key="13">
    <source>
        <dbReference type="SAM" id="Phobius"/>
    </source>
</evidence>
<keyword evidence="11" id="KW-0325">Glycoprotein</keyword>
<dbReference type="InterPro" id="IPR005821">
    <property type="entry name" value="Ion_trans_dom"/>
</dbReference>
<name>A0A1Q9DZD0_SYMMI</name>
<evidence type="ECO:0000313" key="16">
    <source>
        <dbReference type="Proteomes" id="UP000186817"/>
    </source>
</evidence>
<evidence type="ECO:0000256" key="11">
    <source>
        <dbReference type="ARBA" id="ARBA00023180"/>
    </source>
</evidence>
<keyword evidence="4" id="KW-0107">Calcium channel</keyword>
<evidence type="ECO:0000259" key="14">
    <source>
        <dbReference type="Pfam" id="PF00520"/>
    </source>
</evidence>
<evidence type="ECO:0000256" key="1">
    <source>
        <dbReference type="ARBA" id="ARBA00004141"/>
    </source>
</evidence>
<evidence type="ECO:0000256" key="2">
    <source>
        <dbReference type="ARBA" id="ARBA00022448"/>
    </source>
</evidence>
<accession>A0A1Q9DZD0</accession>
<evidence type="ECO:0000256" key="6">
    <source>
        <dbReference type="ARBA" id="ARBA00022837"/>
    </source>
</evidence>
<dbReference type="PANTHER" id="PTHR45628:SF7">
    <property type="entry name" value="VOLTAGE-DEPENDENT CALCIUM CHANNEL TYPE A SUBUNIT ALPHA-1"/>
    <property type="match status" value="1"/>
</dbReference>